<dbReference type="Gene3D" id="3.30.2410.10">
    <property type="entry name" value="Hect, E3 ligase catalytic domain"/>
    <property type="match status" value="1"/>
</dbReference>
<evidence type="ECO:0000313" key="10">
    <source>
        <dbReference type="Proteomes" id="UP001059041"/>
    </source>
</evidence>
<dbReference type="GO" id="GO:0005737">
    <property type="term" value="C:cytoplasm"/>
    <property type="evidence" value="ECO:0007669"/>
    <property type="project" value="TreeGrafter"/>
</dbReference>
<dbReference type="EC" id="2.3.2.26" evidence="3"/>
<dbReference type="PANTHER" id="PTHR11254">
    <property type="entry name" value="HECT DOMAIN UBIQUITIN-PROTEIN LIGASE"/>
    <property type="match status" value="1"/>
</dbReference>
<dbReference type="EMBL" id="JAFHDT010000330">
    <property type="protein sequence ID" value="KAI7789827.1"/>
    <property type="molecule type" value="Genomic_DNA"/>
</dbReference>
<evidence type="ECO:0000256" key="4">
    <source>
        <dbReference type="ARBA" id="ARBA00022679"/>
    </source>
</evidence>
<dbReference type="GO" id="GO:0006511">
    <property type="term" value="P:ubiquitin-dependent protein catabolic process"/>
    <property type="evidence" value="ECO:0007669"/>
    <property type="project" value="TreeGrafter"/>
</dbReference>
<dbReference type="PROSITE" id="PS50237">
    <property type="entry name" value="HECT"/>
    <property type="match status" value="1"/>
</dbReference>
<evidence type="ECO:0000256" key="1">
    <source>
        <dbReference type="ARBA" id="ARBA00000885"/>
    </source>
</evidence>
<dbReference type="GO" id="GO:0016567">
    <property type="term" value="P:protein ubiquitination"/>
    <property type="evidence" value="ECO:0007669"/>
    <property type="project" value="TreeGrafter"/>
</dbReference>
<dbReference type="InterPro" id="IPR035983">
    <property type="entry name" value="Hect_E3_ubiquitin_ligase"/>
</dbReference>
<evidence type="ECO:0000256" key="3">
    <source>
        <dbReference type="ARBA" id="ARBA00012485"/>
    </source>
</evidence>
<keyword evidence="4" id="KW-0808">Transferase</keyword>
<evidence type="ECO:0000256" key="6">
    <source>
        <dbReference type="PROSITE-ProRule" id="PRU00104"/>
    </source>
</evidence>
<dbReference type="SUPFAM" id="SSF56204">
    <property type="entry name" value="Hect, E3 ligase catalytic domain"/>
    <property type="match status" value="1"/>
</dbReference>
<evidence type="ECO:0000313" key="9">
    <source>
        <dbReference type="EMBL" id="KAI7789827.1"/>
    </source>
</evidence>
<comment type="catalytic activity">
    <reaction evidence="1">
        <text>S-ubiquitinyl-[E2 ubiquitin-conjugating enzyme]-L-cysteine + [acceptor protein]-L-lysine = [E2 ubiquitin-conjugating enzyme]-L-cysteine + N(6)-ubiquitinyl-[acceptor protein]-L-lysine.</text>
        <dbReference type="EC" id="2.3.2.26"/>
    </reaction>
</comment>
<evidence type="ECO:0000256" key="5">
    <source>
        <dbReference type="ARBA" id="ARBA00022786"/>
    </source>
</evidence>
<accession>A0A9W7W7M1</accession>
<protein>
    <recommendedName>
        <fullName evidence="3">HECT-type E3 ubiquitin transferase</fullName>
        <ecNumber evidence="3">2.3.2.26</ecNumber>
    </recommendedName>
</protein>
<comment type="caution">
    <text evidence="9">The sequence shown here is derived from an EMBL/GenBank/DDBJ whole genome shotgun (WGS) entry which is preliminary data.</text>
</comment>
<feature type="domain" description="HECT" evidence="8">
    <location>
        <begin position="274"/>
        <end position="597"/>
    </location>
</feature>
<dbReference type="GO" id="GO:0061630">
    <property type="term" value="F:ubiquitin protein ligase activity"/>
    <property type="evidence" value="ECO:0007669"/>
    <property type="project" value="UniProtKB-EC"/>
</dbReference>
<dbReference type="SMART" id="SM00119">
    <property type="entry name" value="HECTc"/>
    <property type="match status" value="1"/>
</dbReference>
<feature type="compositionally biased region" description="Basic and acidic residues" evidence="7">
    <location>
        <begin position="177"/>
        <end position="197"/>
    </location>
</feature>
<dbReference type="InterPro" id="IPR000569">
    <property type="entry name" value="HECT_dom"/>
</dbReference>
<evidence type="ECO:0000256" key="2">
    <source>
        <dbReference type="ARBA" id="ARBA00004906"/>
    </source>
</evidence>
<organism evidence="9 10">
    <name type="scientific">Triplophysa rosa</name>
    <name type="common">Cave loach</name>
    <dbReference type="NCBI Taxonomy" id="992332"/>
    <lineage>
        <taxon>Eukaryota</taxon>
        <taxon>Metazoa</taxon>
        <taxon>Chordata</taxon>
        <taxon>Craniata</taxon>
        <taxon>Vertebrata</taxon>
        <taxon>Euteleostomi</taxon>
        <taxon>Actinopterygii</taxon>
        <taxon>Neopterygii</taxon>
        <taxon>Teleostei</taxon>
        <taxon>Ostariophysi</taxon>
        <taxon>Cypriniformes</taxon>
        <taxon>Nemacheilidae</taxon>
        <taxon>Triplophysa</taxon>
    </lineage>
</organism>
<dbReference type="Pfam" id="PF00632">
    <property type="entry name" value="HECT"/>
    <property type="match status" value="1"/>
</dbReference>
<dbReference type="OrthoDB" id="5948939at2759"/>
<dbReference type="AlphaFoldDB" id="A0A9W7W7M1"/>
<dbReference type="Proteomes" id="UP001059041">
    <property type="component" value="Unassembled WGS sequence"/>
</dbReference>
<feature type="region of interest" description="Disordered" evidence="7">
    <location>
        <begin position="175"/>
        <end position="198"/>
    </location>
</feature>
<dbReference type="Gene3D" id="3.90.1750.10">
    <property type="entry name" value="Hect, E3 ligase catalytic domains"/>
    <property type="match status" value="1"/>
</dbReference>
<name>A0A9W7W7M1_TRIRA</name>
<feature type="active site" description="Glycyl thioester intermediate" evidence="6">
    <location>
        <position position="563"/>
    </location>
</feature>
<reference evidence="9" key="1">
    <citation type="submission" date="2021-02" db="EMBL/GenBank/DDBJ databases">
        <title>Comparative genomics reveals that relaxation of natural selection precedes convergent phenotypic evolution of cavefish.</title>
        <authorList>
            <person name="Peng Z."/>
        </authorList>
    </citation>
    <scope>NUCLEOTIDE SEQUENCE</scope>
    <source>
        <tissue evidence="9">Muscle</tissue>
    </source>
</reference>
<gene>
    <name evidence="9" type="ORF">IRJ41_012690</name>
</gene>
<keyword evidence="10" id="KW-1185">Reference proteome</keyword>
<dbReference type="PANTHER" id="PTHR11254:SF440">
    <property type="entry name" value="E3 UBIQUITIN-PROTEIN LIGASE NEDD-4"/>
    <property type="match status" value="1"/>
</dbReference>
<evidence type="ECO:0000256" key="7">
    <source>
        <dbReference type="SAM" id="MobiDB-lite"/>
    </source>
</evidence>
<dbReference type="InterPro" id="IPR050409">
    <property type="entry name" value="E3_ubiq-protein_ligase"/>
</dbReference>
<sequence>MCEKIDLECSGLGEKRIVFPDKYCTSDDFKSVLLKEFPKLKEGGGFELLRPYGATRTKTLQVIPCPSEGYTPHYLQDTIGLHTATVYVRPLQKDLDRESSEPKCGSGPPVQCIYCKETFSHAEIQDHVDKCILSAKEKAAEREKNGSSGGQNCDRQDIINVEDSDHVFEDSCSSIQDHNEQVSERSQNSREQSHDLALEGTSNSSVLKFGSEDTEDWRTEPDLNRAGYIFRRSILQEVEDQPDLVAKMDLLKSPEEREREILTFYKHTVTNWARPLSVLLMGDSAIGDGVKRHFLSFVMSRDQYGFDLNLENCGRTIFFNGQEDHLVPSTSRLLLDSDLFRVIGRMIGHSFLHGGPLLTGLSRSLFSLLLGQKDEPAVLELEDCPDTDVTEIVSLLQGCVNLTKDEQDRVNSLAVNWDLPPVNERNRKWLAQSVLYHAVIVRREKQIRQIRQGLKDTRVLRMIKERSALIDVLFPRASAQRIEPEMILDRIIWPTVDSDDEEYGDYSLDDTYRMTGFFRQYIENGTPEELLQLIQFWVGWALLPQHLYVEVSSDITMPTASTCRETIKLPVKYSTYESFCKDLKAAVSSTETGFGLV</sequence>
<evidence type="ECO:0000259" key="8">
    <source>
        <dbReference type="PROSITE" id="PS50237"/>
    </source>
</evidence>
<comment type="pathway">
    <text evidence="2">Protein modification; protein ubiquitination.</text>
</comment>
<keyword evidence="5 6" id="KW-0833">Ubl conjugation pathway</keyword>
<proteinExistence type="predicted"/>